<gene>
    <name evidence="1" type="ORF">AB205_0106520</name>
</gene>
<evidence type="ECO:0000313" key="2">
    <source>
        <dbReference type="Proteomes" id="UP000228934"/>
    </source>
</evidence>
<proteinExistence type="predicted"/>
<protein>
    <submittedName>
        <fullName evidence="1">Uncharacterized protein</fullName>
    </submittedName>
</protein>
<evidence type="ECO:0000313" key="1">
    <source>
        <dbReference type="EMBL" id="PIO37709.1"/>
    </source>
</evidence>
<accession>A0A2G9SC15</accession>
<name>A0A2G9SC15_AQUCT</name>
<dbReference type="AlphaFoldDB" id="A0A2G9SC15"/>
<keyword evidence="2" id="KW-1185">Reference proteome</keyword>
<dbReference type="EMBL" id="KV924176">
    <property type="protein sequence ID" value="PIO37709.1"/>
    <property type="molecule type" value="Genomic_DNA"/>
</dbReference>
<organism evidence="1 2">
    <name type="scientific">Aquarana catesbeiana</name>
    <name type="common">American bullfrog</name>
    <name type="synonym">Rana catesbeiana</name>
    <dbReference type="NCBI Taxonomy" id="8400"/>
    <lineage>
        <taxon>Eukaryota</taxon>
        <taxon>Metazoa</taxon>
        <taxon>Chordata</taxon>
        <taxon>Craniata</taxon>
        <taxon>Vertebrata</taxon>
        <taxon>Euteleostomi</taxon>
        <taxon>Amphibia</taxon>
        <taxon>Batrachia</taxon>
        <taxon>Anura</taxon>
        <taxon>Neobatrachia</taxon>
        <taxon>Ranoidea</taxon>
        <taxon>Ranidae</taxon>
        <taxon>Aquarana</taxon>
    </lineage>
</organism>
<dbReference type="Proteomes" id="UP000228934">
    <property type="component" value="Unassembled WGS sequence"/>
</dbReference>
<sequence length="38" mass="4554">MRLLLIQYHPTYISLPLMENLVQMYLSSSRLHHHLDCS</sequence>
<reference evidence="2" key="1">
    <citation type="journal article" date="2017" name="Nat. Commun.">
        <title>The North American bullfrog draft genome provides insight into hormonal regulation of long noncoding RNA.</title>
        <authorList>
            <person name="Hammond S.A."/>
            <person name="Warren R.L."/>
            <person name="Vandervalk B.P."/>
            <person name="Kucuk E."/>
            <person name="Khan H."/>
            <person name="Gibb E.A."/>
            <person name="Pandoh P."/>
            <person name="Kirk H."/>
            <person name="Zhao Y."/>
            <person name="Jones M."/>
            <person name="Mungall A.J."/>
            <person name="Coope R."/>
            <person name="Pleasance S."/>
            <person name="Moore R.A."/>
            <person name="Holt R.A."/>
            <person name="Round J.M."/>
            <person name="Ohora S."/>
            <person name="Walle B.V."/>
            <person name="Veldhoen N."/>
            <person name="Helbing C.C."/>
            <person name="Birol I."/>
        </authorList>
    </citation>
    <scope>NUCLEOTIDE SEQUENCE [LARGE SCALE GENOMIC DNA]</scope>
</reference>